<dbReference type="EMBL" id="GAMC01011368">
    <property type="protein sequence ID" value="JAB95187.1"/>
    <property type="molecule type" value="mRNA"/>
</dbReference>
<feature type="transmembrane region" description="Helical" evidence="17">
    <location>
        <begin position="533"/>
        <end position="557"/>
    </location>
</feature>
<dbReference type="AlphaFoldDB" id="W8B974"/>
<feature type="binding site" evidence="14">
    <location>
        <position position="56"/>
    </location>
    <ligand>
        <name>Na(+)</name>
        <dbReference type="ChEBI" id="CHEBI:29101"/>
        <label>1</label>
    </ligand>
</feature>
<keyword evidence="5 16" id="KW-0769">Symport</keyword>
<feature type="binding site" evidence="14">
    <location>
        <position position="60"/>
    </location>
    <ligand>
        <name>Na(+)</name>
        <dbReference type="ChEBI" id="CHEBI:29101"/>
        <label>1</label>
    </ligand>
</feature>
<keyword evidence="8 14" id="KW-0915">Sodium</keyword>
<feature type="transmembrane region" description="Helical" evidence="17">
    <location>
        <begin position="212"/>
        <end position="230"/>
    </location>
</feature>
<feature type="binding site" evidence="14">
    <location>
        <position position="398"/>
    </location>
    <ligand>
        <name>Na(+)</name>
        <dbReference type="ChEBI" id="CHEBI:29101"/>
        <label>1</label>
    </ligand>
</feature>
<feature type="binding site" evidence="14">
    <location>
        <position position="295"/>
    </location>
    <ligand>
        <name>Na(+)</name>
        <dbReference type="ChEBI" id="CHEBI:29101"/>
        <label>1</label>
    </ligand>
</feature>
<comment type="subcellular location">
    <subcellularLocation>
        <location evidence="1">Membrane</location>
        <topology evidence="1">Multi-pass membrane protein</topology>
    </subcellularLocation>
</comment>
<keyword evidence="12" id="KW-0739">Sodium transport</keyword>
<feature type="transmembrane region" description="Helical" evidence="17">
    <location>
        <begin position="76"/>
        <end position="98"/>
    </location>
</feature>
<evidence type="ECO:0000256" key="10">
    <source>
        <dbReference type="ARBA" id="ARBA00023136"/>
    </source>
</evidence>
<feature type="transmembrane region" description="Helical" evidence="17">
    <location>
        <begin position="321"/>
        <end position="342"/>
    </location>
</feature>
<dbReference type="CDD" id="cd10324">
    <property type="entry name" value="SLC6sbd"/>
    <property type="match status" value="1"/>
</dbReference>
<dbReference type="PRINTS" id="PR00176">
    <property type="entry name" value="NANEUSMPORT"/>
</dbReference>
<dbReference type="PROSITE" id="PS00610">
    <property type="entry name" value="NA_NEUROTRAN_SYMP_1"/>
    <property type="match status" value="1"/>
</dbReference>
<evidence type="ECO:0000256" key="7">
    <source>
        <dbReference type="ARBA" id="ARBA00022989"/>
    </source>
</evidence>
<keyword evidence="14" id="KW-0479">Metal-binding</keyword>
<dbReference type="GO" id="GO:0089718">
    <property type="term" value="P:amino acid import across plasma membrane"/>
    <property type="evidence" value="ECO:0007669"/>
    <property type="project" value="TreeGrafter"/>
</dbReference>
<evidence type="ECO:0000313" key="18">
    <source>
        <dbReference type="EMBL" id="JAB95187.1"/>
    </source>
</evidence>
<evidence type="ECO:0000256" key="4">
    <source>
        <dbReference type="ARBA" id="ARBA00022692"/>
    </source>
</evidence>
<feature type="transmembrane region" description="Helical" evidence="17">
    <location>
        <begin position="119"/>
        <end position="146"/>
    </location>
</feature>
<evidence type="ECO:0000256" key="13">
    <source>
        <dbReference type="ARBA" id="ARBA00037785"/>
    </source>
</evidence>
<dbReference type="GO" id="GO:0005886">
    <property type="term" value="C:plasma membrane"/>
    <property type="evidence" value="ECO:0007669"/>
    <property type="project" value="TreeGrafter"/>
</dbReference>
<accession>W8B974</accession>
<evidence type="ECO:0000256" key="17">
    <source>
        <dbReference type="SAM" id="Phobius"/>
    </source>
</evidence>
<feature type="transmembrane region" description="Helical" evidence="17">
    <location>
        <begin position="285"/>
        <end position="309"/>
    </location>
</feature>
<dbReference type="PROSITE" id="PS00754">
    <property type="entry name" value="NA_NEUROTRAN_SYMP_2"/>
    <property type="match status" value="1"/>
</dbReference>
<sequence>MSAEEELLQLRPRDVEIAAAKDTKSTAADESTIAPKPKEQWGNEIEFLFSCISLSVGLGNIWRFPYIAFQNGGGAFVIPYLIVLLIIGRPVYYLEIILGQFSGRGCIKAFNMTPIMKGVAAGQVLATGASITYYSSIMALTLRFLIASFSKVLPWSYCREEWGDTCIDSKKNKTDVVTNDTNIKTTSAEFYFTKVILREKDSIDDGIGYPSWYLALTLAVSWIIITSILIKGIKSSGKASYVLAIFPYVVLFILLIRSLTLPGAFDGVLYFLKPQWDKLLDPQVWYAAITQVFFSLAICFGNIIMYASYNRFRHNIKRDCTIVTTLDTFTSLLSGIIIFGILGNLAHESNTTDIQNVVKSNTGLAFISYPDAIAKFEFLPQVFSVLFFLMLFVLGIGSNVGMASCVMTVLKDKFTNTKNWIIAVSIAIVCYGIGLIYITPGGQYLLNFMDFFGASFIALVLAIFELIAVGWIYGVKNLCRDIYFMLGIKTSIYYRVCWGIITPAFMAAVLAYTLVNYTPLQYNGYTYQNGLYVFGWCLSAFGIGQLLFWGVGAIWSCPGGTISERIRKSFKPKANWGPLDPVTLKEYQMFKTEDRSNELFKKTGFWYKMYDNIFG</sequence>
<reference evidence="18" key="1">
    <citation type="submission" date="2013-07" db="EMBL/GenBank/DDBJ databases">
        <authorList>
            <person name="Geib S."/>
        </authorList>
    </citation>
    <scope>NUCLEOTIDE SEQUENCE</scope>
</reference>
<evidence type="ECO:0000256" key="1">
    <source>
        <dbReference type="ARBA" id="ARBA00004141"/>
    </source>
</evidence>
<feature type="transmembrane region" description="Helical" evidence="17">
    <location>
        <begin position="242"/>
        <end position="265"/>
    </location>
</feature>
<protein>
    <recommendedName>
        <fullName evidence="16">Transporter</fullName>
    </recommendedName>
</protein>
<dbReference type="Pfam" id="PF00209">
    <property type="entry name" value="SNF"/>
    <property type="match status" value="1"/>
</dbReference>
<gene>
    <name evidence="18" type="primary">NAAT1</name>
</gene>
<keyword evidence="3 16" id="KW-0813">Transport</keyword>
<comment type="similarity">
    <text evidence="2 16">Belongs to the sodium:neurotransmitter symporter (SNF) (TC 2.A.22) family.</text>
</comment>
<feature type="transmembrane region" description="Helical" evidence="17">
    <location>
        <begin position="492"/>
        <end position="513"/>
    </location>
</feature>
<feature type="binding site" evidence="14">
    <location>
        <position position="394"/>
    </location>
    <ligand>
        <name>Na(+)</name>
        <dbReference type="ChEBI" id="CHEBI:29101"/>
        <label>1</label>
    </ligand>
</feature>
<reference evidence="18" key="2">
    <citation type="journal article" date="2014" name="BMC Genomics">
        <title>A genomic perspective to assessing quality of mass-reared SIT flies used in Mediterranean fruit fly (Ceratitis capitata) eradication in California.</title>
        <authorList>
            <person name="Calla B."/>
            <person name="Hall B."/>
            <person name="Hou S."/>
            <person name="Geib S.M."/>
        </authorList>
    </citation>
    <scope>NUCLEOTIDE SEQUENCE</scope>
</reference>
<feature type="transmembrane region" description="Helical" evidence="17">
    <location>
        <begin position="420"/>
        <end position="439"/>
    </location>
</feature>
<organism evidence="18">
    <name type="scientific">Ceratitis capitata</name>
    <name type="common">Mediterranean fruit fly</name>
    <name type="synonym">Tephritis capitata</name>
    <dbReference type="NCBI Taxonomy" id="7213"/>
    <lineage>
        <taxon>Eukaryota</taxon>
        <taxon>Metazoa</taxon>
        <taxon>Ecdysozoa</taxon>
        <taxon>Arthropoda</taxon>
        <taxon>Hexapoda</taxon>
        <taxon>Insecta</taxon>
        <taxon>Pterygota</taxon>
        <taxon>Neoptera</taxon>
        <taxon>Endopterygota</taxon>
        <taxon>Diptera</taxon>
        <taxon>Brachycera</taxon>
        <taxon>Muscomorpha</taxon>
        <taxon>Tephritoidea</taxon>
        <taxon>Tephritidae</taxon>
        <taxon>Ceratitis</taxon>
        <taxon>Ceratitis</taxon>
    </lineage>
</organism>
<dbReference type="PROSITE" id="PS50267">
    <property type="entry name" value="NA_NEUROTRAN_SYMP_3"/>
    <property type="match status" value="1"/>
</dbReference>
<feature type="transmembrane region" description="Helical" evidence="17">
    <location>
        <begin position="451"/>
        <end position="472"/>
    </location>
</feature>
<name>W8B974_CERCA</name>
<dbReference type="OrthoDB" id="6581954at2759"/>
<dbReference type="PANTHER" id="PTHR11616:SF321">
    <property type="entry name" value="SODIUM-DEPENDENT NUTRIENT AMINO ACID TRANSPORTER 1-RELATED"/>
    <property type="match status" value="1"/>
</dbReference>
<evidence type="ECO:0000256" key="15">
    <source>
        <dbReference type="PIRSR" id="PIRSR600175-2"/>
    </source>
</evidence>
<keyword evidence="15" id="KW-1015">Disulfide bond</keyword>
<evidence type="ECO:0000256" key="8">
    <source>
        <dbReference type="ARBA" id="ARBA00023053"/>
    </source>
</evidence>
<dbReference type="NCBIfam" id="NF037979">
    <property type="entry name" value="Na_transp"/>
    <property type="match status" value="1"/>
</dbReference>
<proteinExistence type="evidence at transcript level"/>
<evidence type="ECO:0000256" key="16">
    <source>
        <dbReference type="RuleBase" id="RU003732"/>
    </source>
</evidence>
<keyword evidence="9" id="KW-0406">Ion transport</keyword>
<feature type="transmembrane region" description="Helical" evidence="17">
    <location>
        <begin position="385"/>
        <end position="408"/>
    </location>
</feature>
<evidence type="ECO:0000256" key="2">
    <source>
        <dbReference type="ARBA" id="ARBA00006459"/>
    </source>
</evidence>
<evidence type="ECO:0000256" key="14">
    <source>
        <dbReference type="PIRSR" id="PIRSR600175-1"/>
    </source>
</evidence>
<evidence type="ECO:0000256" key="6">
    <source>
        <dbReference type="ARBA" id="ARBA00022970"/>
    </source>
</evidence>
<evidence type="ECO:0000256" key="5">
    <source>
        <dbReference type="ARBA" id="ARBA00022847"/>
    </source>
</evidence>
<keyword evidence="7 17" id="KW-1133">Transmembrane helix</keyword>
<keyword evidence="6" id="KW-0029">Amino-acid transport</keyword>
<comment type="function">
    <text evidence="13">Unusual broad substrate spectrum amino acid:sodium cotransporter that promotes absorption of the D isomers of essential amino acids. Neutral amino acids are the preferred substrates, especially methionine and phenylalanine.</text>
</comment>
<evidence type="ECO:0000256" key="11">
    <source>
        <dbReference type="ARBA" id="ARBA00023180"/>
    </source>
</evidence>
<keyword evidence="4 16" id="KW-0812">Transmembrane</keyword>
<dbReference type="GO" id="GO:0005283">
    <property type="term" value="F:amino acid:sodium symporter activity"/>
    <property type="evidence" value="ECO:0007669"/>
    <property type="project" value="TreeGrafter"/>
</dbReference>
<feature type="disulfide bond" evidence="15">
    <location>
        <begin position="158"/>
        <end position="166"/>
    </location>
</feature>
<dbReference type="PANTHER" id="PTHR11616">
    <property type="entry name" value="SODIUM/CHLORIDE DEPENDENT TRANSPORTER"/>
    <property type="match status" value="1"/>
</dbReference>
<evidence type="ECO:0000256" key="12">
    <source>
        <dbReference type="ARBA" id="ARBA00023201"/>
    </source>
</evidence>
<dbReference type="SUPFAM" id="SSF161070">
    <property type="entry name" value="SNF-like"/>
    <property type="match status" value="1"/>
</dbReference>
<dbReference type="InterPro" id="IPR037272">
    <property type="entry name" value="SNS_sf"/>
</dbReference>
<dbReference type="GO" id="GO:0046872">
    <property type="term" value="F:metal ion binding"/>
    <property type="evidence" value="ECO:0007669"/>
    <property type="project" value="UniProtKB-KW"/>
</dbReference>
<keyword evidence="10 17" id="KW-0472">Membrane</keyword>
<keyword evidence="11" id="KW-0325">Glycoprotein</keyword>
<dbReference type="InterPro" id="IPR000175">
    <property type="entry name" value="Na/ntran_symport"/>
</dbReference>
<evidence type="ECO:0000256" key="9">
    <source>
        <dbReference type="ARBA" id="ARBA00023065"/>
    </source>
</evidence>
<dbReference type="GO" id="GO:0015179">
    <property type="term" value="F:L-amino acid transmembrane transporter activity"/>
    <property type="evidence" value="ECO:0007669"/>
    <property type="project" value="TreeGrafter"/>
</dbReference>
<evidence type="ECO:0000256" key="3">
    <source>
        <dbReference type="ARBA" id="ARBA00022448"/>
    </source>
</evidence>